<evidence type="ECO:0000313" key="3">
    <source>
        <dbReference type="Proteomes" id="UP000230423"/>
    </source>
</evidence>
<feature type="compositionally biased region" description="Low complexity" evidence="1">
    <location>
        <begin position="116"/>
        <end position="130"/>
    </location>
</feature>
<feature type="region of interest" description="Disordered" evidence="1">
    <location>
        <begin position="116"/>
        <end position="156"/>
    </location>
</feature>
<evidence type="ECO:0000256" key="1">
    <source>
        <dbReference type="SAM" id="MobiDB-lite"/>
    </source>
</evidence>
<name>A0A2G9V314_TELCI</name>
<dbReference type="AlphaFoldDB" id="A0A2G9V314"/>
<feature type="compositionally biased region" description="Polar residues" evidence="1">
    <location>
        <begin position="131"/>
        <end position="153"/>
    </location>
</feature>
<organism evidence="2 3">
    <name type="scientific">Teladorsagia circumcincta</name>
    <name type="common">Brown stomach worm</name>
    <name type="synonym">Ostertagia circumcincta</name>
    <dbReference type="NCBI Taxonomy" id="45464"/>
    <lineage>
        <taxon>Eukaryota</taxon>
        <taxon>Metazoa</taxon>
        <taxon>Ecdysozoa</taxon>
        <taxon>Nematoda</taxon>
        <taxon>Chromadorea</taxon>
        <taxon>Rhabditida</taxon>
        <taxon>Rhabditina</taxon>
        <taxon>Rhabditomorpha</taxon>
        <taxon>Strongyloidea</taxon>
        <taxon>Trichostrongylidae</taxon>
        <taxon>Teladorsagia</taxon>
    </lineage>
</organism>
<dbReference type="EMBL" id="KZ345025">
    <property type="protein sequence ID" value="PIO76881.1"/>
    <property type="molecule type" value="Genomic_DNA"/>
</dbReference>
<evidence type="ECO:0000313" key="2">
    <source>
        <dbReference type="EMBL" id="PIO76881.1"/>
    </source>
</evidence>
<reference evidence="2 3" key="1">
    <citation type="submission" date="2015-09" db="EMBL/GenBank/DDBJ databases">
        <title>Draft genome of the parasitic nematode Teladorsagia circumcincta isolate WARC Sus (inbred).</title>
        <authorList>
            <person name="Mitreva M."/>
        </authorList>
    </citation>
    <scope>NUCLEOTIDE SEQUENCE [LARGE SCALE GENOMIC DNA]</scope>
    <source>
        <strain evidence="2 3">S</strain>
    </source>
</reference>
<gene>
    <name evidence="2" type="ORF">TELCIR_01033</name>
</gene>
<dbReference type="Proteomes" id="UP000230423">
    <property type="component" value="Unassembled WGS sequence"/>
</dbReference>
<sequence length="288" mass="30104">MRDARPTSSFLISEAPHMDFTRLPTEEFRIQREHCRAALNRGRTAIENHVPALVNEEMARVRRKLSQRMDAMFNAKLLHGSLGLGKYMAQPTGDIPVTTPPPCPAPNRTMFTTPAPPSTTSGTTLCTQSTISQTSPTATQETSGTDPTAHSSGTMPAWTVTTTTATATTASDGTDAAQTTTTATATEALPSTFAWTQAASLTPGLTKTVAGDGDVPTMTSSASTQQTASSAGTTPSTASSGKAYTSSSASGQTTLSGTPSGQTSSTSPYCTPKQQTEGLFTFLYYKPI</sequence>
<feature type="compositionally biased region" description="Low complexity" evidence="1">
    <location>
        <begin position="216"/>
        <end position="268"/>
    </location>
</feature>
<feature type="region of interest" description="Disordered" evidence="1">
    <location>
        <begin position="207"/>
        <end position="272"/>
    </location>
</feature>
<dbReference type="OrthoDB" id="10657628at2759"/>
<keyword evidence="3" id="KW-1185">Reference proteome</keyword>
<protein>
    <submittedName>
        <fullName evidence="2">Uncharacterized protein</fullName>
    </submittedName>
</protein>
<proteinExistence type="predicted"/>
<accession>A0A2G9V314</accession>